<dbReference type="Proteomes" id="UP001500979">
    <property type="component" value="Unassembled WGS sequence"/>
</dbReference>
<dbReference type="InterPro" id="IPR007278">
    <property type="entry name" value="DUF397"/>
</dbReference>
<keyword evidence="3" id="KW-1185">Reference proteome</keyword>
<comment type="caution">
    <text evidence="2">The sequence shown here is derived from an EMBL/GenBank/DDBJ whole genome shotgun (WGS) entry which is preliminary data.</text>
</comment>
<feature type="domain" description="DUF397" evidence="1">
    <location>
        <begin position="2"/>
        <end position="54"/>
    </location>
</feature>
<accession>A0ABN3VGN5</accession>
<proteinExistence type="predicted"/>
<evidence type="ECO:0000313" key="2">
    <source>
        <dbReference type="EMBL" id="GAA2801179.1"/>
    </source>
</evidence>
<dbReference type="EMBL" id="BAAAUX010000016">
    <property type="protein sequence ID" value="GAA2801179.1"/>
    <property type="molecule type" value="Genomic_DNA"/>
</dbReference>
<name>A0ABN3VGN5_9PSEU</name>
<gene>
    <name evidence="2" type="ORF">GCM10010470_40300</name>
</gene>
<organism evidence="2 3">
    <name type="scientific">Saccharopolyspora taberi</name>
    <dbReference type="NCBI Taxonomy" id="60895"/>
    <lineage>
        <taxon>Bacteria</taxon>
        <taxon>Bacillati</taxon>
        <taxon>Actinomycetota</taxon>
        <taxon>Actinomycetes</taxon>
        <taxon>Pseudonocardiales</taxon>
        <taxon>Pseudonocardiaceae</taxon>
        <taxon>Saccharopolyspora</taxon>
    </lineage>
</organism>
<sequence length="60" mass="6380">MRWRRPSRSGGNGGQCVEVALTPDAVGVRDSKDPAGGTLRVRPEAWAGFVAAIRAGRFGR</sequence>
<dbReference type="RefSeq" id="WP_344681927.1">
    <property type="nucleotide sequence ID" value="NZ_BAAAUX010000016.1"/>
</dbReference>
<evidence type="ECO:0000313" key="3">
    <source>
        <dbReference type="Proteomes" id="UP001500979"/>
    </source>
</evidence>
<reference evidence="2 3" key="1">
    <citation type="journal article" date="2019" name="Int. J. Syst. Evol. Microbiol.">
        <title>The Global Catalogue of Microorganisms (GCM) 10K type strain sequencing project: providing services to taxonomists for standard genome sequencing and annotation.</title>
        <authorList>
            <consortium name="The Broad Institute Genomics Platform"/>
            <consortium name="The Broad Institute Genome Sequencing Center for Infectious Disease"/>
            <person name="Wu L."/>
            <person name="Ma J."/>
        </authorList>
    </citation>
    <scope>NUCLEOTIDE SEQUENCE [LARGE SCALE GENOMIC DNA]</scope>
    <source>
        <strain evidence="2 3">JCM 9383</strain>
    </source>
</reference>
<protein>
    <submittedName>
        <fullName evidence="2">DUF397 domain-containing protein</fullName>
    </submittedName>
</protein>
<evidence type="ECO:0000259" key="1">
    <source>
        <dbReference type="Pfam" id="PF04149"/>
    </source>
</evidence>
<dbReference type="Pfam" id="PF04149">
    <property type="entry name" value="DUF397"/>
    <property type="match status" value="1"/>
</dbReference>